<feature type="non-terminal residue" evidence="2">
    <location>
        <position position="1"/>
    </location>
</feature>
<keyword evidence="3" id="KW-1185">Reference proteome</keyword>
<proteinExistence type="predicted"/>
<sequence>PEKKIYYRAEIENCPDCGRKLKRHHTAWKKNVATLQGVIQVWNMAYHCPDESCGNLKRYFNSAQAGALCMKHTSYGFDVLALVGELRFKHHLTIGEITKELNERGVATSERNSMRLYERYLTLLRASVTDQVRLELEQVVQENKGIMLSMDGVQPEKGNETLYVVREVFSGLILSAKNLKSGSAHELQTLLQPVKELGFPVIGLVSDGQHSIRLAMEAMWPEAPYQYCQYHYLKDIAKPVVDIDRKLKTGIKKSLRGIREIEKQIEKETSAEADIAKDYLAAVRSILLEDGNPPLDLPGIRIFENAQAVQQSLENSMAKKGAHAPEKGSQNFQQNR</sequence>
<name>A0A559J8L6_9BACL</name>
<dbReference type="RefSeq" id="WP_144855386.1">
    <property type="nucleotide sequence ID" value="NZ_VNJI01000135.1"/>
</dbReference>
<gene>
    <name evidence="2" type="ORF">FPZ49_35375</name>
</gene>
<dbReference type="AlphaFoldDB" id="A0A559J8L6"/>
<comment type="caution">
    <text evidence="2">The sequence shown here is derived from an EMBL/GenBank/DDBJ whole genome shotgun (WGS) entry which is preliminary data.</text>
</comment>
<evidence type="ECO:0000313" key="2">
    <source>
        <dbReference type="EMBL" id="TVX96223.1"/>
    </source>
</evidence>
<dbReference type="EMBL" id="VNJI01000135">
    <property type="protein sequence ID" value="TVX96223.1"/>
    <property type="molecule type" value="Genomic_DNA"/>
</dbReference>
<reference evidence="2 3" key="1">
    <citation type="submission" date="2019-07" db="EMBL/GenBank/DDBJ databases">
        <authorList>
            <person name="Kim J."/>
        </authorList>
    </citation>
    <scope>NUCLEOTIDE SEQUENCE [LARGE SCALE GENOMIC DNA]</scope>
    <source>
        <strain evidence="2 3">JC52</strain>
    </source>
</reference>
<dbReference type="OrthoDB" id="2522027at2"/>
<feature type="region of interest" description="Disordered" evidence="1">
    <location>
        <begin position="314"/>
        <end position="336"/>
    </location>
</feature>
<organism evidence="2 3">
    <name type="scientific">Paenibacillus cremeus</name>
    <dbReference type="NCBI Taxonomy" id="2163881"/>
    <lineage>
        <taxon>Bacteria</taxon>
        <taxon>Bacillati</taxon>
        <taxon>Bacillota</taxon>
        <taxon>Bacilli</taxon>
        <taxon>Bacillales</taxon>
        <taxon>Paenibacillaceae</taxon>
        <taxon>Paenibacillus</taxon>
    </lineage>
</organism>
<dbReference type="Proteomes" id="UP000317036">
    <property type="component" value="Unassembled WGS sequence"/>
</dbReference>
<accession>A0A559J8L6</accession>
<protein>
    <submittedName>
        <fullName evidence="2">Transposase</fullName>
    </submittedName>
</protein>
<evidence type="ECO:0000256" key="1">
    <source>
        <dbReference type="SAM" id="MobiDB-lite"/>
    </source>
</evidence>
<evidence type="ECO:0000313" key="3">
    <source>
        <dbReference type="Proteomes" id="UP000317036"/>
    </source>
</evidence>